<dbReference type="PANTHER" id="PTHR43547">
    <property type="entry name" value="TWO-COMPONENT HISTIDINE KINASE"/>
    <property type="match status" value="1"/>
</dbReference>
<dbReference type="PRINTS" id="PR00344">
    <property type="entry name" value="BCTRLSENSOR"/>
</dbReference>
<dbReference type="SUPFAM" id="SSF63829">
    <property type="entry name" value="Calcium-dependent phosphotriesterase"/>
    <property type="match status" value="1"/>
</dbReference>
<keyword evidence="3 7" id="KW-0597">Phosphoprotein</keyword>
<dbReference type="PANTHER" id="PTHR43547:SF2">
    <property type="entry name" value="HYBRID SIGNAL TRANSDUCTION HISTIDINE KINASE C"/>
    <property type="match status" value="1"/>
</dbReference>
<dbReference type="SUPFAM" id="SSF46689">
    <property type="entry name" value="Homeodomain-like"/>
    <property type="match status" value="1"/>
</dbReference>
<dbReference type="RefSeq" id="WP_380293742.1">
    <property type="nucleotide sequence ID" value="NZ_JBHULY010000039.1"/>
</dbReference>
<evidence type="ECO:0000259" key="10">
    <source>
        <dbReference type="PROSITE" id="PS50109"/>
    </source>
</evidence>
<dbReference type="InterPro" id="IPR011006">
    <property type="entry name" value="CheY-like_superfamily"/>
</dbReference>
<dbReference type="Pfam" id="PF07494">
    <property type="entry name" value="Reg_prop"/>
    <property type="match status" value="3"/>
</dbReference>
<dbReference type="Gene3D" id="2.130.10.10">
    <property type="entry name" value="YVTN repeat-like/Quinoprotein amine dehydrogenase"/>
    <property type="match status" value="2"/>
</dbReference>
<protein>
    <recommendedName>
        <fullName evidence="2">histidine kinase</fullName>
        <ecNumber evidence="2">2.7.13.3</ecNumber>
    </recommendedName>
</protein>
<dbReference type="InterPro" id="IPR003661">
    <property type="entry name" value="HisK_dim/P_dom"/>
</dbReference>
<dbReference type="EC" id="2.7.13.3" evidence="2"/>
<dbReference type="Proteomes" id="UP001597476">
    <property type="component" value="Unassembled WGS sequence"/>
</dbReference>
<dbReference type="SUPFAM" id="SSF50998">
    <property type="entry name" value="Quinoprotein alcohol dehydrogenase-like"/>
    <property type="match status" value="1"/>
</dbReference>
<dbReference type="SMART" id="SM00448">
    <property type="entry name" value="REC"/>
    <property type="match status" value="1"/>
</dbReference>
<dbReference type="InterPro" id="IPR011047">
    <property type="entry name" value="Quinoprotein_ADH-like_sf"/>
</dbReference>
<feature type="domain" description="HTH araC/xylS-type" evidence="9">
    <location>
        <begin position="1247"/>
        <end position="1346"/>
    </location>
</feature>
<evidence type="ECO:0000313" key="13">
    <source>
        <dbReference type="Proteomes" id="UP001597476"/>
    </source>
</evidence>
<keyword evidence="8" id="KW-1133">Transmembrane helix</keyword>
<feature type="transmembrane region" description="Helical" evidence="8">
    <location>
        <begin position="779"/>
        <end position="799"/>
    </location>
</feature>
<dbReference type="Pfam" id="PF00072">
    <property type="entry name" value="Response_reg"/>
    <property type="match status" value="1"/>
</dbReference>
<comment type="catalytic activity">
    <reaction evidence="1">
        <text>ATP + protein L-histidine = ADP + protein N-phospho-L-histidine.</text>
        <dbReference type="EC" id="2.7.13.3"/>
    </reaction>
</comment>
<evidence type="ECO:0000256" key="2">
    <source>
        <dbReference type="ARBA" id="ARBA00012438"/>
    </source>
</evidence>
<dbReference type="InterPro" id="IPR003594">
    <property type="entry name" value="HATPase_dom"/>
</dbReference>
<evidence type="ECO:0000256" key="8">
    <source>
        <dbReference type="SAM" id="Phobius"/>
    </source>
</evidence>
<dbReference type="Gene3D" id="1.10.10.60">
    <property type="entry name" value="Homeodomain-like"/>
    <property type="match status" value="1"/>
</dbReference>
<dbReference type="PROSITE" id="PS50109">
    <property type="entry name" value="HIS_KIN"/>
    <property type="match status" value="1"/>
</dbReference>
<dbReference type="EMBL" id="JBHULY010000039">
    <property type="protein sequence ID" value="MFD2727662.1"/>
    <property type="molecule type" value="Genomic_DNA"/>
</dbReference>
<dbReference type="InterPro" id="IPR011123">
    <property type="entry name" value="Y_Y_Y"/>
</dbReference>
<feature type="modified residue" description="4-aspartylphosphate" evidence="7">
    <location>
        <position position="1148"/>
    </location>
</feature>
<dbReference type="Gene3D" id="2.60.40.10">
    <property type="entry name" value="Immunoglobulins"/>
    <property type="match status" value="1"/>
</dbReference>
<dbReference type="InterPro" id="IPR018060">
    <property type="entry name" value="HTH_AraC"/>
</dbReference>
<dbReference type="SMART" id="SM00342">
    <property type="entry name" value="HTH_ARAC"/>
    <property type="match status" value="1"/>
</dbReference>
<dbReference type="SUPFAM" id="SSF47384">
    <property type="entry name" value="Homodimeric domain of signal transducing histidine kinase"/>
    <property type="match status" value="1"/>
</dbReference>
<keyword evidence="8" id="KW-0472">Membrane</keyword>
<feature type="domain" description="Histidine kinase" evidence="10">
    <location>
        <begin position="832"/>
        <end position="1052"/>
    </location>
</feature>
<dbReference type="SUPFAM" id="SSF52172">
    <property type="entry name" value="CheY-like"/>
    <property type="match status" value="1"/>
</dbReference>
<evidence type="ECO:0000256" key="3">
    <source>
        <dbReference type="ARBA" id="ARBA00022553"/>
    </source>
</evidence>
<dbReference type="InterPro" id="IPR013783">
    <property type="entry name" value="Ig-like_fold"/>
</dbReference>
<dbReference type="PROSITE" id="PS01124">
    <property type="entry name" value="HTH_ARAC_FAMILY_2"/>
    <property type="match status" value="1"/>
</dbReference>
<dbReference type="Pfam" id="PF00512">
    <property type="entry name" value="HisKA"/>
    <property type="match status" value="1"/>
</dbReference>
<dbReference type="Pfam" id="PF07495">
    <property type="entry name" value="Y_Y_Y"/>
    <property type="match status" value="1"/>
</dbReference>
<proteinExistence type="predicted"/>
<evidence type="ECO:0000256" key="7">
    <source>
        <dbReference type="PROSITE-ProRule" id="PRU00169"/>
    </source>
</evidence>
<dbReference type="CDD" id="cd00082">
    <property type="entry name" value="HisKA"/>
    <property type="match status" value="1"/>
</dbReference>
<keyword evidence="5" id="KW-0238">DNA-binding</keyword>
<dbReference type="SUPFAM" id="SSF55874">
    <property type="entry name" value="ATPase domain of HSP90 chaperone/DNA topoisomerase II/histidine kinase"/>
    <property type="match status" value="1"/>
</dbReference>
<name>A0ABW5TEC0_9FLAO</name>
<dbReference type="SMART" id="SM00387">
    <property type="entry name" value="HATPase_c"/>
    <property type="match status" value="1"/>
</dbReference>
<dbReference type="InterPro" id="IPR004358">
    <property type="entry name" value="Sig_transdc_His_kin-like_C"/>
</dbReference>
<keyword evidence="4" id="KW-0805">Transcription regulation</keyword>
<feature type="domain" description="Response regulatory" evidence="11">
    <location>
        <begin position="1100"/>
        <end position="1215"/>
    </location>
</feature>
<dbReference type="PROSITE" id="PS00041">
    <property type="entry name" value="HTH_ARAC_FAMILY_1"/>
    <property type="match status" value="1"/>
</dbReference>
<organism evidence="12 13">
    <name type="scientific">Hyunsoonleella rubra</name>
    <dbReference type="NCBI Taxonomy" id="1737062"/>
    <lineage>
        <taxon>Bacteria</taxon>
        <taxon>Pseudomonadati</taxon>
        <taxon>Bacteroidota</taxon>
        <taxon>Flavobacteriia</taxon>
        <taxon>Flavobacteriales</taxon>
        <taxon>Flavobacteriaceae</taxon>
    </lineage>
</organism>
<dbReference type="PROSITE" id="PS50110">
    <property type="entry name" value="RESPONSE_REGULATORY"/>
    <property type="match status" value="1"/>
</dbReference>
<dbReference type="InterPro" id="IPR036890">
    <property type="entry name" value="HATPase_C_sf"/>
</dbReference>
<evidence type="ECO:0000259" key="9">
    <source>
        <dbReference type="PROSITE" id="PS01124"/>
    </source>
</evidence>
<accession>A0ABW5TEC0</accession>
<evidence type="ECO:0000313" key="12">
    <source>
        <dbReference type="EMBL" id="MFD2727662.1"/>
    </source>
</evidence>
<dbReference type="InterPro" id="IPR009057">
    <property type="entry name" value="Homeodomain-like_sf"/>
</dbReference>
<keyword evidence="8" id="KW-0812">Transmembrane</keyword>
<dbReference type="Pfam" id="PF02518">
    <property type="entry name" value="HATPase_c"/>
    <property type="match status" value="1"/>
</dbReference>
<comment type="caution">
    <text evidence="12">The sequence shown here is derived from an EMBL/GenBank/DDBJ whole genome shotgun (WGS) entry which is preliminary data.</text>
</comment>
<dbReference type="InterPro" id="IPR018062">
    <property type="entry name" value="HTH_AraC-typ_CS"/>
</dbReference>
<dbReference type="InterPro" id="IPR005467">
    <property type="entry name" value="His_kinase_dom"/>
</dbReference>
<sequence length="1352" mass="154619">MDKSLYTILFLVYISFFNAQNTSFFFDKLTTGDGLSNNSVEAITQDRLGQIWFATNNGLNKYNGKDFTVYRNDHRNKQSLSNNEILNILEDRDGFVWVGTINGLNKYNPETNTFRRYYRKSSGTKSLSSNLIMSSLDMKNGSIWFGTGNGVSIYNKRKGHFIRFLQAKNGEKPKVVKHIYLDSNKHIWLSTNNGIFKIERTKENKFITKAYNLTPDSTNFFVNSILEVSPGVLGLATRFNGYILFDTRTEAFYYPKTIDLPKTIDVRDLERDDFGNLWIATTTGLFIITSSGEVVALMENKSVNTSISQNSIRNLFKDKNGSIWLATQNRGVCIWDKSNQNFMHFYNGKINNNIARSIVADEKGNIYFGTDGGSVNVMNNEGLVYELFKVQNREKSLVYGIQSMLYVKPDLLWVGTMNNGVFVYDLNKKTLRRDLISKELSKCVEKTGVYDIKVDNQSNIWFGTFGKGLIKYGLANKEVTLFSKPELTTNIAKSIHIDNNGTVYTGGVGGVNILKENAVKTYNFSTYFDKNPYLSFNIHSVYKDSSGTVWAGTNTRGLYKFTGKDFKKVFLSVKNRVSAVYKILEDEKNILWLSTDKGIVRYNPKRRTAIVYEEESIVESNDFMPNSGTNIKNWFYFGDLKGVTTFNSKQIVQSKKVSKVLLSDLKIRNQSVQVGDSSRILPKGLNYMNVIELDHNNSNFSISYALPNYVSPKSNIYAYRLKGLDEEWIYTKQTEASFTIQNPGSYVFEVKGANYNDQWNRKPTSLEIVVKPAPWKTRWAYTIYFLLFFGIVFGIVWMLQSKSRLQQKLKLEYIENKRKEEMNQAKLRFFTNISHEFRTPLTLILGPLQSILNDYSGPSSIYKKLRIVDGSANHLLRLINRLMDFRKLESNQLKLETAEGNIVKFLQEIFLSFSEYAKDGKYNYSFNTSHEEIFAFYDRYKLERVFYNLISNAFKYTKHGGDISININRTDSDVVIQVKDSGIGVPEEFLDKIFDRFFEVPNSSETNKDFNKGTGIGLSIASSIVKLHKGEIKVNNIKPQGAVFTVKLKLGKAHLAESEILKNFKMSDDVSQYATQISISDIEMNANTPEDLMIEEKKHTILVAEDNTVLRSFIKEILKPKYNVIQAENGKVALQKAIEHSPDLIISDVMMPEMVGTELCSKIKTTLATSHIPVILLTSRSALVYKFEGLESGADDYISKPFNLKEFGLKIQNLLEFKERLKGKFSSDKDFETLDVSLTSLDQQFFDKALAVVKNNISNQDFNIAHFCEELGVSRSMLFTKIKAWTNSTPNDFIQDVRLNQAAKLLELNRLNIAEISYEVGFKRPKYFSQRFQKKFGLTPSEFSKKFNGTFK</sequence>
<keyword evidence="6" id="KW-0804">Transcription</keyword>
<evidence type="ECO:0000256" key="1">
    <source>
        <dbReference type="ARBA" id="ARBA00000085"/>
    </source>
</evidence>
<evidence type="ECO:0000256" key="6">
    <source>
        <dbReference type="ARBA" id="ARBA00023163"/>
    </source>
</evidence>
<evidence type="ECO:0000256" key="5">
    <source>
        <dbReference type="ARBA" id="ARBA00023125"/>
    </source>
</evidence>
<gene>
    <name evidence="12" type="ORF">ACFSR8_15670</name>
</gene>
<dbReference type="InterPro" id="IPR011110">
    <property type="entry name" value="Reg_prop"/>
</dbReference>
<evidence type="ECO:0000256" key="4">
    <source>
        <dbReference type="ARBA" id="ARBA00023015"/>
    </source>
</evidence>
<keyword evidence="13" id="KW-1185">Reference proteome</keyword>
<evidence type="ECO:0000259" key="11">
    <source>
        <dbReference type="PROSITE" id="PS50110"/>
    </source>
</evidence>
<dbReference type="InterPro" id="IPR036097">
    <property type="entry name" value="HisK_dim/P_sf"/>
</dbReference>
<dbReference type="Gene3D" id="1.10.287.130">
    <property type="match status" value="1"/>
</dbReference>
<dbReference type="InterPro" id="IPR001789">
    <property type="entry name" value="Sig_transdc_resp-reg_receiver"/>
</dbReference>
<dbReference type="Pfam" id="PF12833">
    <property type="entry name" value="HTH_18"/>
    <property type="match status" value="1"/>
</dbReference>
<dbReference type="Gene3D" id="3.30.565.10">
    <property type="entry name" value="Histidine kinase-like ATPase, C-terminal domain"/>
    <property type="match status" value="1"/>
</dbReference>
<dbReference type="Gene3D" id="3.40.50.2300">
    <property type="match status" value="1"/>
</dbReference>
<dbReference type="InterPro" id="IPR015943">
    <property type="entry name" value="WD40/YVTN_repeat-like_dom_sf"/>
</dbReference>
<dbReference type="SMART" id="SM00388">
    <property type="entry name" value="HisKA"/>
    <property type="match status" value="1"/>
</dbReference>
<reference evidence="13" key="1">
    <citation type="journal article" date="2019" name="Int. J. Syst. Evol. Microbiol.">
        <title>The Global Catalogue of Microorganisms (GCM) 10K type strain sequencing project: providing services to taxonomists for standard genome sequencing and annotation.</title>
        <authorList>
            <consortium name="The Broad Institute Genomics Platform"/>
            <consortium name="The Broad Institute Genome Sequencing Center for Infectious Disease"/>
            <person name="Wu L."/>
            <person name="Ma J."/>
        </authorList>
    </citation>
    <scope>NUCLEOTIDE SEQUENCE [LARGE SCALE GENOMIC DNA]</scope>
    <source>
        <strain evidence="13">KCTC 42398</strain>
    </source>
</reference>